<dbReference type="Pfam" id="PF00528">
    <property type="entry name" value="BPD_transp_1"/>
    <property type="match status" value="1"/>
</dbReference>
<keyword evidence="4 7" id="KW-0812">Transmembrane</keyword>
<feature type="transmembrane region" description="Helical" evidence="7">
    <location>
        <begin position="267"/>
        <end position="287"/>
    </location>
</feature>
<keyword evidence="6 7" id="KW-0472">Membrane</keyword>
<evidence type="ECO:0000256" key="7">
    <source>
        <dbReference type="RuleBase" id="RU363032"/>
    </source>
</evidence>
<dbReference type="InterPro" id="IPR000515">
    <property type="entry name" value="MetI-like"/>
</dbReference>
<sequence>MAKGKLVKKDIFLDIALHIIFIIISIAILFPILVVIINSFCVPKQITKEGYRLLPTNFSLDAYNYLFSHGLISYELFFRSIYVTLAIALCGSFLSLFVVSMYGYVVFRKNFKYRKLFVMFGITSLIVNAGIVPWYIVCIKVLHLKNTIFALILPYVMNMNYVFIFVSYAKMCLPQSLIEEAKIDGAGEFTIFYKFVLPLVKPVLGIIFFFSFISYWNDWWLPMMLSEEFIFTNIQYFLYKVIFMYNSSISGVCSFKLGYIINPEIKTCMMAACAISLIPIFVIYAFSRSYLEKGIIMSLNKKI</sequence>
<evidence type="ECO:0000256" key="4">
    <source>
        <dbReference type="ARBA" id="ARBA00022692"/>
    </source>
</evidence>
<gene>
    <name evidence="9" type="ORF">ELD05_11835</name>
</gene>
<dbReference type="InterPro" id="IPR035906">
    <property type="entry name" value="MetI-like_sf"/>
</dbReference>
<keyword evidence="5 7" id="KW-1133">Transmembrane helix</keyword>
<evidence type="ECO:0000313" key="10">
    <source>
        <dbReference type="Proteomes" id="UP000282930"/>
    </source>
</evidence>
<dbReference type="GO" id="GO:0005886">
    <property type="term" value="C:plasma membrane"/>
    <property type="evidence" value="ECO:0007669"/>
    <property type="project" value="UniProtKB-SubCell"/>
</dbReference>
<dbReference type="PANTHER" id="PTHR43744">
    <property type="entry name" value="ABC TRANSPORTER PERMEASE PROTEIN MG189-RELATED-RELATED"/>
    <property type="match status" value="1"/>
</dbReference>
<feature type="transmembrane region" description="Helical" evidence="7">
    <location>
        <begin position="116"/>
        <end position="136"/>
    </location>
</feature>
<dbReference type="GO" id="GO:0055085">
    <property type="term" value="P:transmembrane transport"/>
    <property type="evidence" value="ECO:0007669"/>
    <property type="project" value="InterPro"/>
</dbReference>
<feature type="domain" description="ABC transmembrane type-1" evidence="8">
    <location>
        <begin position="81"/>
        <end position="287"/>
    </location>
</feature>
<keyword evidence="10" id="KW-1185">Reference proteome</keyword>
<dbReference type="Gene3D" id="1.10.3720.10">
    <property type="entry name" value="MetI-like"/>
    <property type="match status" value="1"/>
</dbReference>
<protein>
    <submittedName>
        <fullName evidence="9">Carbohydrate ABC transporter permease</fullName>
    </submittedName>
</protein>
<reference evidence="9 10" key="1">
    <citation type="submission" date="2018-12" db="EMBL/GenBank/DDBJ databases">
        <title>Genome sequence from the cellulolytic species, Caldicellulosiruptor changbaiensis.</title>
        <authorList>
            <person name="Blumer-Schuette S.E."/>
            <person name="Mendoza C."/>
        </authorList>
    </citation>
    <scope>NUCLEOTIDE SEQUENCE [LARGE SCALE GENOMIC DNA]</scope>
    <source>
        <strain evidence="9 10">CBS-Z</strain>
    </source>
</reference>
<dbReference type="Proteomes" id="UP000282930">
    <property type="component" value="Chromosome"/>
</dbReference>
<evidence type="ECO:0000313" key="9">
    <source>
        <dbReference type="EMBL" id="AZT91254.1"/>
    </source>
</evidence>
<feature type="transmembrane region" description="Helical" evidence="7">
    <location>
        <begin position="236"/>
        <end position="255"/>
    </location>
</feature>
<dbReference type="AlphaFoldDB" id="A0A3T0D884"/>
<dbReference type="SUPFAM" id="SSF161098">
    <property type="entry name" value="MetI-like"/>
    <property type="match status" value="1"/>
</dbReference>
<evidence type="ECO:0000256" key="5">
    <source>
        <dbReference type="ARBA" id="ARBA00022989"/>
    </source>
</evidence>
<keyword evidence="3" id="KW-1003">Cell membrane</keyword>
<dbReference type="EMBL" id="CP034791">
    <property type="protein sequence ID" value="AZT91254.1"/>
    <property type="molecule type" value="Genomic_DNA"/>
</dbReference>
<organism evidence="9 10">
    <name type="scientific">Caldicellulosiruptor changbaiensis</name>
    <dbReference type="NCBI Taxonomy" id="1222016"/>
    <lineage>
        <taxon>Bacteria</taxon>
        <taxon>Bacillati</taxon>
        <taxon>Bacillota</taxon>
        <taxon>Bacillota incertae sedis</taxon>
        <taxon>Caldicellulosiruptorales</taxon>
        <taxon>Caldicellulosiruptoraceae</taxon>
        <taxon>Caldicellulosiruptor</taxon>
    </lineage>
</organism>
<feature type="transmembrane region" description="Helical" evidence="7">
    <location>
        <begin position="191"/>
        <end position="216"/>
    </location>
</feature>
<comment type="similarity">
    <text evidence="7">Belongs to the binding-protein-dependent transport system permease family.</text>
</comment>
<dbReference type="KEGG" id="ccha:ELD05_11835"/>
<evidence type="ECO:0000259" key="8">
    <source>
        <dbReference type="PROSITE" id="PS50928"/>
    </source>
</evidence>
<dbReference type="PANTHER" id="PTHR43744:SF9">
    <property type="entry name" value="POLYGALACTURONAN_RHAMNOGALACTURONAN TRANSPORT SYSTEM PERMEASE PROTEIN YTCP"/>
    <property type="match status" value="1"/>
</dbReference>
<feature type="transmembrane region" description="Helical" evidence="7">
    <location>
        <begin position="12"/>
        <end position="37"/>
    </location>
</feature>
<evidence type="ECO:0000256" key="1">
    <source>
        <dbReference type="ARBA" id="ARBA00004651"/>
    </source>
</evidence>
<dbReference type="RefSeq" id="WP_127352586.1">
    <property type="nucleotide sequence ID" value="NZ_CP034791.1"/>
</dbReference>
<dbReference type="CDD" id="cd06261">
    <property type="entry name" value="TM_PBP2"/>
    <property type="match status" value="1"/>
</dbReference>
<dbReference type="PROSITE" id="PS50928">
    <property type="entry name" value="ABC_TM1"/>
    <property type="match status" value="1"/>
</dbReference>
<accession>A0A3T0D884</accession>
<name>A0A3T0D884_9FIRM</name>
<proteinExistence type="inferred from homology"/>
<keyword evidence="2 7" id="KW-0813">Transport</keyword>
<feature type="transmembrane region" description="Helical" evidence="7">
    <location>
        <begin position="148"/>
        <end position="170"/>
    </location>
</feature>
<feature type="transmembrane region" description="Helical" evidence="7">
    <location>
        <begin position="81"/>
        <end position="104"/>
    </location>
</feature>
<evidence type="ECO:0000256" key="2">
    <source>
        <dbReference type="ARBA" id="ARBA00022448"/>
    </source>
</evidence>
<evidence type="ECO:0000256" key="3">
    <source>
        <dbReference type="ARBA" id="ARBA00022475"/>
    </source>
</evidence>
<evidence type="ECO:0000256" key="6">
    <source>
        <dbReference type="ARBA" id="ARBA00023136"/>
    </source>
</evidence>
<comment type="subcellular location">
    <subcellularLocation>
        <location evidence="1 7">Cell membrane</location>
        <topology evidence="1 7">Multi-pass membrane protein</topology>
    </subcellularLocation>
</comment>